<name>A0A074YXW1_OPIVI</name>
<dbReference type="NCBIfam" id="TIGR03592">
    <property type="entry name" value="yidC_oxa1_cterm"/>
    <property type="match status" value="1"/>
</dbReference>
<organism evidence="13 14">
    <name type="scientific">Opisthorchis viverrini</name>
    <name type="common">Southeast Asian liver fluke</name>
    <dbReference type="NCBI Taxonomy" id="6198"/>
    <lineage>
        <taxon>Eukaryota</taxon>
        <taxon>Metazoa</taxon>
        <taxon>Spiralia</taxon>
        <taxon>Lophotrochozoa</taxon>
        <taxon>Platyhelminthes</taxon>
        <taxon>Trematoda</taxon>
        <taxon>Digenea</taxon>
        <taxon>Opisthorchiida</taxon>
        <taxon>Opisthorchiata</taxon>
        <taxon>Opisthorchiidae</taxon>
        <taxon>Opisthorchis</taxon>
    </lineage>
</organism>
<dbReference type="STRING" id="6198.A0A074YXW1"/>
<keyword evidence="4" id="KW-0999">Mitochondrion inner membrane</keyword>
<evidence type="ECO:0000256" key="3">
    <source>
        <dbReference type="ARBA" id="ARBA00022692"/>
    </source>
</evidence>
<dbReference type="KEGG" id="ovi:T265_11653"/>
<dbReference type="Proteomes" id="UP000054324">
    <property type="component" value="Unassembled WGS sequence"/>
</dbReference>
<reference evidence="13 14" key="1">
    <citation type="submission" date="2013-11" db="EMBL/GenBank/DDBJ databases">
        <title>Opisthorchis viverrini - life in the bile duct.</title>
        <authorList>
            <person name="Young N.D."/>
            <person name="Nagarajan N."/>
            <person name="Lin S.J."/>
            <person name="Korhonen P.K."/>
            <person name="Jex A.R."/>
            <person name="Hall R.S."/>
            <person name="Safavi-Hemami H."/>
            <person name="Kaewkong W."/>
            <person name="Bertrand D."/>
            <person name="Gao S."/>
            <person name="Seet Q."/>
            <person name="Wongkham S."/>
            <person name="Teh B.T."/>
            <person name="Wongkham C."/>
            <person name="Intapan P.M."/>
            <person name="Maleewong W."/>
            <person name="Yang X."/>
            <person name="Hu M."/>
            <person name="Wang Z."/>
            <person name="Hofmann A."/>
            <person name="Sternberg P.W."/>
            <person name="Tan P."/>
            <person name="Wang J."/>
            <person name="Gasser R.B."/>
        </authorList>
    </citation>
    <scope>NUCLEOTIDE SEQUENCE [LARGE SCALE GENOMIC DNA]</scope>
</reference>
<dbReference type="PANTHER" id="PTHR12428">
    <property type="entry name" value="OXA1"/>
    <property type="match status" value="1"/>
</dbReference>
<dbReference type="Pfam" id="PF02096">
    <property type="entry name" value="60KD_IMP"/>
    <property type="match status" value="1"/>
</dbReference>
<keyword evidence="3 9" id="KW-0812">Transmembrane</keyword>
<dbReference type="GO" id="GO:0032979">
    <property type="term" value="P:protein insertion into mitochondrial inner membrane from matrix"/>
    <property type="evidence" value="ECO:0007669"/>
    <property type="project" value="TreeGrafter"/>
</dbReference>
<dbReference type="OrthoDB" id="2148490at2759"/>
<keyword evidence="6 11" id="KW-1133">Transmembrane helix</keyword>
<evidence type="ECO:0000256" key="1">
    <source>
        <dbReference type="ARBA" id="ARBA00004448"/>
    </source>
</evidence>
<evidence type="ECO:0000256" key="5">
    <source>
        <dbReference type="ARBA" id="ARBA00022946"/>
    </source>
</evidence>
<accession>A0A074YXW1</accession>
<feature type="region of interest" description="Disordered" evidence="10">
    <location>
        <begin position="373"/>
        <end position="403"/>
    </location>
</feature>
<keyword evidence="8 11" id="KW-0472">Membrane</keyword>
<feature type="transmembrane region" description="Helical" evidence="11">
    <location>
        <begin position="192"/>
        <end position="211"/>
    </location>
</feature>
<comment type="subcellular location">
    <subcellularLocation>
        <location evidence="9">Membrane</location>
        <topology evidence="9">Multi-pass membrane protein</topology>
    </subcellularLocation>
    <subcellularLocation>
        <location evidence="1">Mitochondrion inner membrane</location>
        <topology evidence="1">Multi-pass membrane protein</topology>
    </subcellularLocation>
</comment>
<evidence type="ECO:0000259" key="12">
    <source>
        <dbReference type="Pfam" id="PF02096"/>
    </source>
</evidence>
<dbReference type="EMBL" id="KL597165">
    <property type="protein sequence ID" value="KER19626.1"/>
    <property type="molecule type" value="Genomic_DNA"/>
</dbReference>
<evidence type="ECO:0000256" key="4">
    <source>
        <dbReference type="ARBA" id="ARBA00022792"/>
    </source>
</evidence>
<evidence type="ECO:0000256" key="10">
    <source>
        <dbReference type="SAM" id="MobiDB-lite"/>
    </source>
</evidence>
<evidence type="ECO:0000313" key="14">
    <source>
        <dbReference type="Proteomes" id="UP000054324"/>
    </source>
</evidence>
<evidence type="ECO:0000256" key="8">
    <source>
        <dbReference type="ARBA" id="ARBA00023136"/>
    </source>
</evidence>
<keyword evidence="14" id="KW-1185">Reference proteome</keyword>
<gene>
    <name evidence="13" type="ORF">T265_11653</name>
</gene>
<feature type="compositionally biased region" description="Basic and acidic residues" evidence="10">
    <location>
        <begin position="393"/>
        <end position="403"/>
    </location>
</feature>
<dbReference type="CTD" id="20325821"/>
<dbReference type="GO" id="GO:0032977">
    <property type="term" value="F:membrane insertase activity"/>
    <property type="evidence" value="ECO:0007669"/>
    <property type="project" value="InterPro"/>
</dbReference>
<evidence type="ECO:0000256" key="2">
    <source>
        <dbReference type="ARBA" id="ARBA00009877"/>
    </source>
</evidence>
<feature type="transmembrane region" description="Helical" evidence="11">
    <location>
        <begin position="231"/>
        <end position="250"/>
    </location>
</feature>
<dbReference type="GO" id="GO:0005743">
    <property type="term" value="C:mitochondrial inner membrane"/>
    <property type="evidence" value="ECO:0007669"/>
    <property type="project" value="UniProtKB-SubCell"/>
</dbReference>
<dbReference type="InterPro" id="IPR028055">
    <property type="entry name" value="YidC/Oxa/ALB_C"/>
</dbReference>
<keyword evidence="5" id="KW-0809">Transit peptide</keyword>
<dbReference type="GeneID" id="20325821"/>
<evidence type="ECO:0000256" key="9">
    <source>
        <dbReference type="RuleBase" id="RU003945"/>
    </source>
</evidence>
<feature type="transmembrane region" description="Helical" evidence="11">
    <location>
        <begin position="271"/>
        <end position="291"/>
    </location>
</feature>
<evidence type="ECO:0000256" key="7">
    <source>
        <dbReference type="ARBA" id="ARBA00023128"/>
    </source>
</evidence>
<proteinExistence type="inferred from homology"/>
<dbReference type="CDD" id="cd20069">
    <property type="entry name" value="5TM_Oxa1-like"/>
    <property type="match status" value="1"/>
</dbReference>
<keyword evidence="7" id="KW-0496">Mitochondrion</keyword>
<evidence type="ECO:0000256" key="11">
    <source>
        <dbReference type="SAM" id="Phobius"/>
    </source>
</evidence>
<comment type="similarity">
    <text evidence="2 9">Belongs to the OXA1/ALB3/YidC family.</text>
</comment>
<protein>
    <recommendedName>
        <fullName evidence="12">Membrane insertase YidC/Oxa/ALB C-terminal domain-containing protein</fullName>
    </recommendedName>
</protein>
<dbReference type="PANTHER" id="PTHR12428:SF66">
    <property type="entry name" value="MITOCHONDRIAL INNER MEMBRANE PROTEIN OXA1L"/>
    <property type="match status" value="1"/>
</dbReference>
<sequence>MTMQVLRNYQFLRHFGRCTSPFSATKTWFGHPGLVGHSNFKAGLLLQSKSWLSTTTPDTLGPLPDIPLPPVAETMLNTLGEPSLASLGLCSYWPSGWYQALLEALHVSLDLPWWAAIATTTLCIRLCLFPFIIGQRRSLAKYGDAMPRLTLLQERMTNARLSGDYLEMMKVSKEMQEMMRSKDVNPLRSMKLLIVQIPIFLSVFAGIRGMASLPVPSMKTGGLSWFTDLTVPDPYCLLPFMSMASIILMFETGTDISTKGMTPFMKTALRIFPVFGFLMVMNMPSAILWYWTVSNFMSLVQAFVLRIPVIRDALKLPKVSAMPEALHSKRGFIEGFRETMTNSKLLAELEARERLDADSWQRAGKAAAPRTYAYNPKAPRPIRTTGTVVDSGDSIKRAESGRS</sequence>
<dbReference type="RefSeq" id="XP_009176628.1">
    <property type="nucleotide sequence ID" value="XM_009178364.1"/>
</dbReference>
<feature type="transmembrane region" description="Helical" evidence="11">
    <location>
        <begin position="111"/>
        <end position="133"/>
    </location>
</feature>
<dbReference type="InterPro" id="IPR001708">
    <property type="entry name" value="YidC/ALB3/OXA1/COX18"/>
</dbReference>
<feature type="domain" description="Membrane insertase YidC/Oxa/ALB C-terminal" evidence="12">
    <location>
        <begin position="113"/>
        <end position="305"/>
    </location>
</feature>
<evidence type="ECO:0000313" key="13">
    <source>
        <dbReference type="EMBL" id="KER19626.1"/>
    </source>
</evidence>
<dbReference type="AlphaFoldDB" id="A0A074YXW1"/>
<evidence type="ECO:0000256" key="6">
    <source>
        <dbReference type="ARBA" id="ARBA00022989"/>
    </source>
</evidence>